<dbReference type="PANTHER" id="PTHR12683">
    <property type="entry name" value="CDK-ACTIVATING KINASE ASSEMBLY FACTOR MAT1"/>
    <property type="match status" value="1"/>
</dbReference>
<evidence type="ECO:0000259" key="1">
    <source>
        <dbReference type="Pfam" id="PF06391"/>
    </source>
</evidence>
<proteinExistence type="predicted"/>
<dbReference type="GO" id="GO:0006357">
    <property type="term" value="P:regulation of transcription by RNA polymerase II"/>
    <property type="evidence" value="ECO:0007669"/>
    <property type="project" value="TreeGrafter"/>
</dbReference>
<organism evidence="2 3">
    <name type="scientific">Gonium pectorale</name>
    <name type="common">Green alga</name>
    <dbReference type="NCBI Taxonomy" id="33097"/>
    <lineage>
        <taxon>Eukaryota</taxon>
        <taxon>Viridiplantae</taxon>
        <taxon>Chlorophyta</taxon>
        <taxon>core chlorophytes</taxon>
        <taxon>Chlorophyceae</taxon>
        <taxon>CS clade</taxon>
        <taxon>Chlamydomonadales</taxon>
        <taxon>Volvocaceae</taxon>
        <taxon>Gonium</taxon>
    </lineage>
</organism>
<reference evidence="3" key="1">
    <citation type="journal article" date="2016" name="Nat. Commun.">
        <title>The Gonium pectorale genome demonstrates co-option of cell cycle regulation during the evolution of multicellularity.</title>
        <authorList>
            <person name="Hanschen E.R."/>
            <person name="Marriage T.N."/>
            <person name="Ferris P.J."/>
            <person name="Hamaji T."/>
            <person name="Toyoda A."/>
            <person name="Fujiyama A."/>
            <person name="Neme R."/>
            <person name="Noguchi H."/>
            <person name="Minakuchi Y."/>
            <person name="Suzuki M."/>
            <person name="Kawai-Toyooka H."/>
            <person name="Smith D.R."/>
            <person name="Sparks H."/>
            <person name="Anderson J."/>
            <person name="Bakaric R."/>
            <person name="Luria V."/>
            <person name="Karger A."/>
            <person name="Kirschner M.W."/>
            <person name="Durand P.M."/>
            <person name="Michod R.E."/>
            <person name="Nozaki H."/>
            <person name="Olson B.J."/>
        </authorList>
    </citation>
    <scope>NUCLEOTIDE SEQUENCE [LARGE SCALE GENOMIC DNA]</scope>
    <source>
        <strain evidence="3">NIES-2863</strain>
    </source>
</reference>
<evidence type="ECO:0000313" key="2">
    <source>
        <dbReference type="EMBL" id="KXZ46879.1"/>
    </source>
</evidence>
<dbReference type="Pfam" id="PF06391">
    <property type="entry name" value="MAT1"/>
    <property type="match status" value="1"/>
</dbReference>
<dbReference type="GO" id="GO:0005675">
    <property type="term" value="C:transcription factor TFIIH holo complex"/>
    <property type="evidence" value="ECO:0007669"/>
    <property type="project" value="TreeGrafter"/>
</dbReference>
<dbReference type="AlphaFoldDB" id="A0A150GAL6"/>
<gene>
    <name evidence="2" type="ORF">GPECTOR_39g373</name>
</gene>
<sequence>MDIDLEKELKVRKRILAIYTKEREDFPSKEAFDDYLEEVEDIIWRLASNVDIERTEAQANMDVVSATQLDAAALAAAASRPPATAPPMTGGLPSLLPRLAGDHSALLEGGNIRYGKQPERGGPDVAAAGGWTAGVGRSRLAAEALASLLPPVRLVEGLGC</sequence>
<dbReference type="InterPro" id="IPR015877">
    <property type="entry name" value="MAT1_centre"/>
</dbReference>
<protein>
    <recommendedName>
        <fullName evidence="1">MAT1 centre domain-containing protein</fullName>
    </recommendedName>
</protein>
<comment type="caution">
    <text evidence="2">The sequence shown here is derived from an EMBL/GenBank/DDBJ whole genome shotgun (WGS) entry which is preliminary data.</text>
</comment>
<dbReference type="EMBL" id="LSYV01000040">
    <property type="protein sequence ID" value="KXZ46879.1"/>
    <property type="molecule type" value="Genomic_DNA"/>
</dbReference>
<dbReference type="Proteomes" id="UP000075714">
    <property type="component" value="Unassembled WGS sequence"/>
</dbReference>
<feature type="domain" description="MAT1 centre" evidence="1">
    <location>
        <begin position="2"/>
        <end position="58"/>
    </location>
</feature>
<dbReference type="OrthoDB" id="5963at2759"/>
<keyword evidence="3" id="KW-1185">Reference proteome</keyword>
<dbReference type="PANTHER" id="PTHR12683:SF13">
    <property type="entry name" value="CDK-ACTIVATING KINASE ASSEMBLY FACTOR MAT1"/>
    <property type="match status" value="1"/>
</dbReference>
<dbReference type="GO" id="GO:0006281">
    <property type="term" value="P:DNA repair"/>
    <property type="evidence" value="ECO:0007669"/>
    <property type="project" value="TreeGrafter"/>
</dbReference>
<dbReference type="STRING" id="33097.A0A150GAL6"/>
<name>A0A150GAL6_GONPE</name>
<evidence type="ECO:0000313" key="3">
    <source>
        <dbReference type="Proteomes" id="UP000075714"/>
    </source>
</evidence>
<accession>A0A150GAL6</accession>